<name>A0A2P5AK40_PARAD</name>
<evidence type="ECO:0000313" key="3">
    <source>
        <dbReference type="Proteomes" id="UP000237105"/>
    </source>
</evidence>
<proteinExistence type="predicted"/>
<keyword evidence="3" id="KW-1185">Reference proteome</keyword>
<gene>
    <name evidence="2" type="ORF">PanWU01x14_324650</name>
</gene>
<organism evidence="2 3">
    <name type="scientific">Parasponia andersonii</name>
    <name type="common">Sponia andersonii</name>
    <dbReference type="NCBI Taxonomy" id="3476"/>
    <lineage>
        <taxon>Eukaryota</taxon>
        <taxon>Viridiplantae</taxon>
        <taxon>Streptophyta</taxon>
        <taxon>Embryophyta</taxon>
        <taxon>Tracheophyta</taxon>
        <taxon>Spermatophyta</taxon>
        <taxon>Magnoliopsida</taxon>
        <taxon>eudicotyledons</taxon>
        <taxon>Gunneridae</taxon>
        <taxon>Pentapetalae</taxon>
        <taxon>rosids</taxon>
        <taxon>fabids</taxon>
        <taxon>Rosales</taxon>
        <taxon>Cannabaceae</taxon>
        <taxon>Parasponia</taxon>
    </lineage>
</organism>
<feature type="region of interest" description="Disordered" evidence="1">
    <location>
        <begin position="1"/>
        <end position="38"/>
    </location>
</feature>
<feature type="region of interest" description="Disordered" evidence="1">
    <location>
        <begin position="194"/>
        <end position="217"/>
    </location>
</feature>
<reference evidence="3" key="1">
    <citation type="submission" date="2016-06" db="EMBL/GenBank/DDBJ databases">
        <title>Parallel loss of symbiosis genes in relatives of nitrogen-fixing non-legume Parasponia.</title>
        <authorList>
            <person name="Van Velzen R."/>
            <person name="Holmer R."/>
            <person name="Bu F."/>
            <person name="Rutten L."/>
            <person name="Van Zeijl A."/>
            <person name="Liu W."/>
            <person name="Santuari L."/>
            <person name="Cao Q."/>
            <person name="Sharma T."/>
            <person name="Shen D."/>
            <person name="Roswanjaya Y."/>
            <person name="Wardhani T."/>
            <person name="Kalhor M.S."/>
            <person name="Jansen J."/>
            <person name="Van den Hoogen J."/>
            <person name="Gungor B."/>
            <person name="Hartog M."/>
            <person name="Hontelez J."/>
            <person name="Verver J."/>
            <person name="Yang W.-C."/>
            <person name="Schijlen E."/>
            <person name="Repin R."/>
            <person name="Schilthuizen M."/>
            <person name="Schranz E."/>
            <person name="Heidstra R."/>
            <person name="Miyata K."/>
            <person name="Fedorova E."/>
            <person name="Kohlen W."/>
            <person name="Bisseling T."/>
            <person name="Smit S."/>
            <person name="Geurts R."/>
        </authorList>
    </citation>
    <scope>NUCLEOTIDE SEQUENCE [LARGE SCALE GENOMIC DNA]</scope>
    <source>
        <strain evidence="3">cv. WU1-14</strain>
    </source>
</reference>
<protein>
    <submittedName>
        <fullName evidence="2">Uncharacterized protein</fullName>
    </submittedName>
</protein>
<feature type="compositionally biased region" description="Basic and acidic residues" evidence="1">
    <location>
        <begin position="205"/>
        <end position="217"/>
    </location>
</feature>
<dbReference type="AlphaFoldDB" id="A0A2P5AK40"/>
<dbReference type="Proteomes" id="UP000237105">
    <property type="component" value="Unassembled WGS sequence"/>
</dbReference>
<evidence type="ECO:0000313" key="2">
    <source>
        <dbReference type="EMBL" id="PON36912.1"/>
    </source>
</evidence>
<comment type="caution">
    <text evidence="2">The sequence shown here is derived from an EMBL/GenBank/DDBJ whole genome shotgun (WGS) entry which is preliminary data.</text>
</comment>
<accession>A0A2P5AK40</accession>
<feature type="compositionally biased region" description="Basic and acidic residues" evidence="1">
    <location>
        <begin position="161"/>
        <end position="172"/>
    </location>
</feature>
<feature type="region of interest" description="Disordered" evidence="1">
    <location>
        <begin position="150"/>
        <end position="175"/>
    </location>
</feature>
<evidence type="ECO:0000256" key="1">
    <source>
        <dbReference type="SAM" id="MobiDB-lite"/>
    </source>
</evidence>
<sequence>MVLTCTKHQVGRREEKKAQSSPRPLIGATHNLQPPSSQHLVPSVGLFHQDPVRPHVHRHSGKENCRSGRKSPPKPLVLVVIGVVRDPSGLQVGIQEVESEGQNYHGNREIRGGFPIGDLAMEVEQEQAGLVKLMEEEVGDESEGFRIRAMDSQGEEEEGEPERGTLHEEPGQRRRHCWAPPGLVVLVVRSREEATGEGGGCPDEENGKEVVPKHVLI</sequence>
<dbReference type="EMBL" id="JXTB01000549">
    <property type="protein sequence ID" value="PON36912.1"/>
    <property type="molecule type" value="Genomic_DNA"/>
</dbReference>